<dbReference type="Gramene" id="OB06G27630.1">
    <property type="protein sequence ID" value="OB06G27630.1"/>
    <property type="gene ID" value="OB06G27630"/>
</dbReference>
<organism evidence="2">
    <name type="scientific">Oryza brachyantha</name>
    <name type="common">malo sina</name>
    <dbReference type="NCBI Taxonomy" id="4533"/>
    <lineage>
        <taxon>Eukaryota</taxon>
        <taxon>Viridiplantae</taxon>
        <taxon>Streptophyta</taxon>
        <taxon>Embryophyta</taxon>
        <taxon>Tracheophyta</taxon>
        <taxon>Spermatophyta</taxon>
        <taxon>Magnoliopsida</taxon>
        <taxon>Liliopsida</taxon>
        <taxon>Poales</taxon>
        <taxon>Poaceae</taxon>
        <taxon>BOP clade</taxon>
        <taxon>Oryzoideae</taxon>
        <taxon>Oryzeae</taxon>
        <taxon>Oryzinae</taxon>
        <taxon>Oryza</taxon>
    </lineage>
</organism>
<feature type="compositionally biased region" description="Polar residues" evidence="1">
    <location>
        <begin position="77"/>
        <end position="98"/>
    </location>
</feature>
<dbReference type="HOGENOM" id="CLU_1996139_0_0_1"/>
<proteinExistence type="predicted"/>
<accession>J3MFG9</accession>
<feature type="compositionally biased region" description="Polar residues" evidence="1">
    <location>
        <begin position="26"/>
        <end position="36"/>
    </location>
</feature>
<name>J3MFG9_ORYBR</name>
<evidence type="ECO:0000313" key="3">
    <source>
        <dbReference type="Proteomes" id="UP000006038"/>
    </source>
</evidence>
<reference evidence="2" key="2">
    <citation type="submission" date="2013-04" db="UniProtKB">
        <authorList>
            <consortium name="EnsemblPlants"/>
        </authorList>
    </citation>
    <scope>IDENTIFICATION</scope>
</reference>
<dbReference type="Proteomes" id="UP000006038">
    <property type="component" value="Chromosome 6"/>
</dbReference>
<reference evidence="2" key="1">
    <citation type="journal article" date="2013" name="Nat. Commun.">
        <title>Whole-genome sequencing of Oryza brachyantha reveals mechanisms underlying Oryza genome evolution.</title>
        <authorList>
            <person name="Chen J."/>
            <person name="Huang Q."/>
            <person name="Gao D."/>
            <person name="Wang J."/>
            <person name="Lang Y."/>
            <person name="Liu T."/>
            <person name="Li B."/>
            <person name="Bai Z."/>
            <person name="Luis Goicoechea J."/>
            <person name="Liang C."/>
            <person name="Chen C."/>
            <person name="Zhang W."/>
            <person name="Sun S."/>
            <person name="Liao Y."/>
            <person name="Zhang X."/>
            <person name="Yang L."/>
            <person name="Song C."/>
            <person name="Wang M."/>
            <person name="Shi J."/>
            <person name="Liu G."/>
            <person name="Liu J."/>
            <person name="Zhou H."/>
            <person name="Zhou W."/>
            <person name="Yu Q."/>
            <person name="An N."/>
            <person name="Chen Y."/>
            <person name="Cai Q."/>
            <person name="Wang B."/>
            <person name="Liu B."/>
            <person name="Min J."/>
            <person name="Huang Y."/>
            <person name="Wu H."/>
            <person name="Li Z."/>
            <person name="Zhang Y."/>
            <person name="Yin Y."/>
            <person name="Song W."/>
            <person name="Jiang J."/>
            <person name="Jackson S.A."/>
            <person name="Wing R.A."/>
            <person name="Wang J."/>
            <person name="Chen M."/>
        </authorList>
    </citation>
    <scope>NUCLEOTIDE SEQUENCE [LARGE SCALE GENOMIC DNA]</scope>
    <source>
        <strain evidence="2">cv. IRGC 101232</strain>
    </source>
</reference>
<dbReference type="EnsemblPlants" id="OB06G27630.1">
    <property type="protein sequence ID" value="OB06G27630.1"/>
    <property type="gene ID" value="OB06G27630"/>
</dbReference>
<keyword evidence="3" id="KW-1185">Reference proteome</keyword>
<evidence type="ECO:0000256" key="1">
    <source>
        <dbReference type="SAM" id="MobiDB-lite"/>
    </source>
</evidence>
<feature type="region of interest" description="Disordered" evidence="1">
    <location>
        <begin position="26"/>
        <end position="125"/>
    </location>
</feature>
<protein>
    <submittedName>
        <fullName evidence="2">Uncharacterized protein</fullName>
    </submittedName>
</protein>
<evidence type="ECO:0000313" key="2">
    <source>
        <dbReference type="EnsemblPlants" id="OB06G27630.1"/>
    </source>
</evidence>
<sequence length="125" mass="13155">MSGRAAHASASGSYARADRRAFFSSSWPPATYTFSPTAAHAKNDRRGPGIPAPRRHAPVKKSYTNTESVGAHVSGSHPPTTTSRFLPSPPSTAATWQNRGKLPPCPGSSGRAFHTPSAVSNSTIR</sequence>
<dbReference type="AlphaFoldDB" id="J3MFG9"/>